<comment type="caution">
    <text evidence="3">The sequence shown here is derived from an EMBL/GenBank/DDBJ whole genome shotgun (WGS) entry which is preliminary data.</text>
</comment>
<evidence type="ECO:0000256" key="1">
    <source>
        <dbReference type="ARBA" id="ARBA00006479"/>
    </source>
</evidence>
<keyword evidence="4" id="KW-1185">Reference proteome</keyword>
<dbReference type="SUPFAM" id="SSF53067">
    <property type="entry name" value="Actin-like ATPase domain"/>
    <property type="match status" value="1"/>
</dbReference>
<evidence type="ECO:0000259" key="2">
    <source>
        <dbReference type="Pfam" id="PF12802"/>
    </source>
</evidence>
<dbReference type="Gene3D" id="3.30.420.40">
    <property type="match status" value="2"/>
</dbReference>
<protein>
    <submittedName>
        <fullName evidence="3">ROK family transcriptional regulator</fullName>
    </submittedName>
</protein>
<organism evidence="3 4">
    <name type="scientific">Pseudaquabacterium rugosum</name>
    <dbReference type="NCBI Taxonomy" id="2984194"/>
    <lineage>
        <taxon>Bacteria</taxon>
        <taxon>Pseudomonadati</taxon>
        <taxon>Pseudomonadota</taxon>
        <taxon>Betaproteobacteria</taxon>
        <taxon>Burkholderiales</taxon>
        <taxon>Sphaerotilaceae</taxon>
        <taxon>Pseudaquabacterium</taxon>
    </lineage>
</organism>
<dbReference type="PROSITE" id="PS01125">
    <property type="entry name" value="ROK"/>
    <property type="match status" value="1"/>
</dbReference>
<reference evidence="3 4" key="1">
    <citation type="submission" date="2024-04" db="EMBL/GenBank/DDBJ databases">
        <title>Novel species of the genus Ideonella isolated from streams.</title>
        <authorList>
            <person name="Lu H."/>
        </authorList>
    </citation>
    <scope>NUCLEOTIDE SEQUENCE [LARGE SCALE GENOMIC DNA]</scope>
    <source>
        <strain evidence="3 4">BYS139W</strain>
    </source>
</reference>
<accession>A0ABU9BCW2</accession>
<dbReference type="SUPFAM" id="SSF46785">
    <property type="entry name" value="Winged helix' DNA-binding domain"/>
    <property type="match status" value="1"/>
</dbReference>
<sequence length="398" mass="41499">MPRAVRHINEVRILDALYRHGSTTRADLARELGLMRSTVGNLVTGLIGQGLLSEGSVVDPAGGGRAGRPGQLVQLNARTQAFIGADIGVGHLSVVSINLLGQVIHSRTVACQPSPGAVESVLAPLSTLIRDAVRSLPQDQTVHGLCVTVPGLVDDQGVVLRAPILGWSNVDVLPRLAAALNWQAPMTAENDANAFAAAELYGRDPSPSANALFVYLDAGVGGGMTSRGDLLRGDRGRAGEIGHIHLGEQGFDPNTALQGSFESYVARNAVLARWIRHGGPENGRLEDFVGAVHAGQPAAARTLDEWAWWMGRGLASLISVLDPGRVVLGGPVAALYALAKHTVDDAISRHLVAPPTLPRMEISALGANACAIGGALLLHHAHLAVDESLIYGGGPNNA</sequence>
<dbReference type="InterPro" id="IPR043129">
    <property type="entry name" value="ATPase_NBD"/>
</dbReference>
<evidence type="ECO:0000313" key="4">
    <source>
        <dbReference type="Proteomes" id="UP001368500"/>
    </source>
</evidence>
<evidence type="ECO:0000313" key="3">
    <source>
        <dbReference type="EMBL" id="MEK8026954.1"/>
    </source>
</evidence>
<dbReference type="InterPro" id="IPR049874">
    <property type="entry name" value="ROK_cs"/>
</dbReference>
<dbReference type="InterPro" id="IPR000600">
    <property type="entry name" value="ROK"/>
</dbReference>
<dbReference type="InterPro" id="IPR036390">
    <property type="entry name" value="WH_DNA-bd_sf"/>
</dbReference>
<proteinExistence type="inferred from homology"/>
<dbReference type="InterPro" id="IPR036388">
    <property type="entry name" value="WH-like_DNA-bd_sf"/>
</dbReference>
<dbReference type="PANTHER" id="PTHR18964">
    <property type="entry name" value="ROK (REPRESSOR, ORF, KINASE) FAMILY"/>
    <property type="match status" value="1"/>
</dbReference>
<gene>
    <name evidence="3" type="ORF">AACH11_13365</name>
</gene>
<comment type="similarity">
    <text evidence="1">Belongs to the ROK (NagC/XylR) family.</text>
</comment>
<dbReference type="EMBL" id="JBBUTF010000011">
    <property type="protein sequence ID" value="MEK8026954.1"/>
    <property type="molecule type" value="Genomic_DNA"/>
</dbReference>
<dbReference type="RefSeq" id="WP_341374737.1">
    <property type="nucleotide sequence ID" value="NZ_JBBUTF010000011.1"/>
</dbReference>
<name>A0ABU9BCW2_9BURK</name>
<dbReference type="Pfam" id="PF12802">
    <property type="entry name" value="MarR_2"/>
    <property type="match status" value="1"/>
</dbReference>
<dbReference type="InterPro" id="IPR000835">
    <property type="entry name" value="HTH_MarR-typ"/>
</dbReference>
<dbReference type="Pfam" id="PF00480">
    <property type="entry name" value="ROK"/>
    <property type="match status" value="1"/>
</dbReference>
<dbReference type="Gene3D" id="1.10.10.10">
    <property type="entry name" value="Winged helix-like DNA-binding domain superfamily/Winged helix DNA-binding domain"/>
    <property type="match status" value="1"/>
</dbReference>
<feature type="domain" description="HTH marR-type" evidence="2">
    <location>
        <begin position="9"/>
        <end position="53"/>
    </location>
</feature>
<dbReference type="PANTHER" id="PTHR18964:SF149">
    <property type="entry name" value="BIFUNCTIONAL UDP-N-ACETYLGLUCOSAMINE 2-EPIMERASE_N-ACETYLMANNOSAMINE KINASE"/>
    <property type="match status" value="1"/>
</dbReference>
<dbReference type="Proteomes" id="UP001368500">
    <property type="component" value="Unassembled WGS sequence"/>
</dbReference>